<gene>
    <name evidence="11" type="primary">rpoA</name>
    <name evidence="13" type="ORF">GBA65_05775</name>
</gene>
<dbReference type="EMBL" id="CP045121">
    <property type="protein sequence ID" value="QIN80683.1"/>
    <property type="molecule type" value="Genomic_DNA"/>
</dbReference>
<evidence type="ECO:0000256" key="6">
    <source>
        <dbReference type="ARBA" id="ARBA00022695"/>
    </source>
</evidence>
<dbReference type="InterPro" id="IPR011773">
    <property type="entry name" value="DNA-dir_RpoA"/>
</dbReference>
<dbReference type="Gene3D" id="3.30.1360.10">
    <property type="entry name" value="RNA polymerase, RBP11-like subunit"/>
    <property type="match status" value="1"/>
</dbReference>
<dbReference type="InterPro" id="IPR011260">
    <property type="entry name" value="RNAP_asu_C"/>
</dbReference>
<feature type="domain" description="DNA-directed RNA polymerase RpoA/D/Rpb3-type" evidence="12">
    <location>
        <begin position="18"/>
        <end position="225"/>
    </location>
</feature>
<name>A0A6G8Q2J6_9ACTN</name>
<evidence type="ECO:0000256" key="5">
    <source>
        <dbReference type="ARBA" id="ARBA00022679"/>
    </source>
</evidence>
<comment type="similarity">
    <text evidence="1 11">Belongs to the RNA polymerase alpha chain family.</text>
</comment>
<keyword evidence="5 11" id="KW-0808">Transferase</keyword>
<sequence length="315" mass="34848">MLDIAPPRFRVEEESERRGLFVAEPLPRGLGHTLGNALRRVMLAGLEGSAATKIRIEGVSHEFSTIDGVKEDVVDIVLNVKGLKFKLERDEPIELEIVKRGPAEVTAADIDLKADVEVVDPDHYIASVSEGGNLEMRLTVERGQGYRRAEANKSDADPIGVMAVDSLFSPVQRVNYSVSETRAGARTDLDSLQIEVFTDGRIAPREALQEAARQLTDILGLFTDGYNGGRTQAASRMDRPVITDERPVEDLELTVRSYNCLKREGVDTIGQLATMTEEELMNIRNLGMKSVDEIRSKLMEYGYELESEGIGDEAR</sequence>
<keyword evidence="7 11" id="KW-0804">Transcription</keyword>
<comment type="catalytic activity">
    <reaction evidence="10 11">
        <text>RNA(n) + a ribonucleoside 5'-triphosphate = RNA(n+1) + diphosphate</text>
        <dbReference type="Rhea" id="RHEA:21248"/>
        <dbReference type="Rhea" id="RHEA-COMP:14527"/>
        <dbReference type="Rhea" id="RHEA-COMP:17342"/>
        <dbReference type="ChEBI" id="CHEBI:33019"/>
        <dbReference type="ChEBI" id="CHEBI:61557"/>
        <dbReference type="ChEBI" id="CHEBI:140395"/>
        <dbReference type="EC" id="2.7.7.6"/>
    </reaction>
</comment>
<comment type="domain">
    <text evidence="11">The N-terminal domain is essential for RNAP assembly and basal transcription, whereas the C-terminal domain is involved in interaction with transcriptional regulators and with upstream promoter elements.</text>
</comment>
<evidence type="ECO:0000256" key="9">
    <source>
        <dbReference type="ARBA" id="ARBA00033070"/>
    </source>
</evidence>
<dbReference type="GO" id="GO:0003677">
    <property type="term" value="F:DNA binding"/>
    <property type="evidence" value="ECO:0007669"/>
    <property type="project" value="UniProtKB-UniRule"/>
</dbReference>
<keyword evidence="6 11" id="KW-0548">Nucleotidyltransferase</keyword>
<keyword evidence="4 11" id="KW-0240">DNA-directed RNA polymerase</keyword>
<dbReference type="InterPro" id="IPR011263">
    <property type="entry name" value="DNA-dir_RNA_pol_RpoA/D/Rpb3"/>
</dbReference>
<dbReference type="SUPFAM" id="SSF55257">
    <property type="entry name" value="RBP11-like subunits of RNA polymerase"/>
    <property type="match status" value="1"/>
</dbReference>
<comment type="subunit">
    <text evidence="11">Homodimer. The RNAP catalytic core consists of 2 alpha, 1 beta, 1 beta' and 1 omega subunit. When a sigma factor is associated with the core the holoenzyme is formed, which can initiate transcription.</text>
</comment>
<dbReference type="SUPFAM" id="SSF56553">
    <property type="entry name" value="Insert subdomain of RNA polymerase alpha subunit"/>
    <property type="match status" value="1"/>
</dbReference>
<evidence type="ECO:0000259" key="12">
    <source>
        <dbReference type="SMART" id="SM00662"/>
    </source>
</evidence>
<evidence type="ECO:0000256" key="3">
    <source>
        <dbReference type="ARBA" id="ARBA00015972"/>
    </source>
</evidence>
<evidence type="ECO:0000256" key="7">
    <source>
        <dbReference type="ARBA" id="ARBA00023163"/>
    </source>
</evidence>
<dbReference type="AlphaFoldDB" id="A0A6G8Q2J6"/>
<dbReference type="Pfam" id="PF01000">
    <property type="entry name" value="RNA_pol_A_bac"/>
    <property type="match status" value="1"/>
</dbReference>
<dbReference type="NCBIfam" id="NF003519">
    <property type="entry name" value="PRK05182.2-5"/>
    <property type="match status" value="1"/>
</dbReference>
<evidence type="ECO:0000256" key="10">
    <source>
        <dbReference type="ARBA" id="ARBA00048552"/>
    </source>
</evidence>
<dbReference type="KEGG" id="rmar:GBA65_05775"/>
<dbReference type="HAMAP" id="MF_00059">
    <property type="entry name" value="RNApol_bact_RpoA"/>
    <property type="match status" value="1"/>
</dbReference>
<proteinExistence type="inferred from homology"/>
<dbReference type="Gene3D" id="1.10.150.20">
    <property type="entry name" value="5' to 3' exonuclease, C-terminal subdomain"/>
    <property type="match status" value="1"/>
</dbReference>
<dbReference type="Gene3D" id="2.170.120.12">
    <property type="entry name" value="DNA-directed RNA polymerase, insert domain"/>
    <property type="match status" value="1"/>
</dbReference>
<dbReference type="GO" id="GO:0005737">
    <property type="term" value="C:cytoplasm"/>
    <property type="evidence" value="ECO:0007669"/>
    <property type="project" value="UniProtKB-ARBA"/>
</dbReference>
<dbReference type="GO" id="GO:0006351">
    <property type="term" value="P:DNA-templated transcription"/>
    <property type="evidence" value="ECO:0007669"/>
    <property type="project" value="UniProtKB-UniRule"/>
</dbReference>
<dbReference type="InterPro" id="IPR011262">
    <property type="entry name" value="DNA-dir_RNA_pol_insert"/>
</dbReference>
<dbReference type="NCBIfam" id="TIGR02027">
    <property type="entry name" value="rpoA"/>
    <property type="match status" value="1"/>
</dbReference>
<evidence type="ECO:0000256" key="4">
    <source>
        <dbReference type="ARBA" id="ARBA00022478"/>
    </source>
</evidence>
<comment type="function">
    <text evidence="11">DNA-dependent RNA polymerase catalyzes the transcription of DNA into RNA using the four ribonucleoside triphosphates as substrates.</text>
</comment>
<dbReference type="SMART" id="SM00662">
    <property type="entry name" value="RPOLD"/>
    <property type="match status" value="1"/>
</dbReference>
<dbReference type="Pfam" id="PF03118">
    <property type="entry name" value="RNA_pol_A_CTD"/>
    <property type="match status" value="1"/>
</dbReference>
<feature type="region of interest" description="Alpha C-terminal domain (alpha-CTD)" evidence="11">
    <location>
        <begin position="240"/>
        <end position="315"/>
    </location>
</feature>
<dbReference type="GO" id="GO:0000428">
    <property type="term" value="C:DNA-directed RNA polymerase complex"/>
    <property type="evidence" value="ECO:0007669"/>
    <property type="project" value="UniProtKB-KW"/>
</dbReference>
<feature type="region of interest" description="Alpha N-terminal domain (alpha-NTD)" evidence="11">
    <location>
        <begin position="1"/>
        <end position="238"/>
    </location>
</feature>
<evidence type="ECO:0000256" key="2">
    <source>
        <dbReference type="ARBA" id="ARBA00012418"/>
    </source>
</evidence>
<accession>A0A6G8Q2J6</accession>
<evidence type="ECO:0000256" key="8">
    <source>
        <dbReference type="ARBA" id="ARBA00032524"/>
    </source>
</evidence>
<organism evidence="13 14">
    <name type="scientific">Rubrobacter marinus</name>
    <dbReference type="NCBI Taxonomy" id="2653852"/>
    <lineage>
        <taxon>Bacteria</taxon>
        <taxon>Bacillati</taxon>
        <taxon>Actinomycetota</taxon>
        <taxon>Rubrobacteria</taxon>
        <taxon>Rubrobacterales</taxon>
        <taxon>Rubrobacteraceae</taxon>
        <taxon>Rubrobacter</taxon>
    </lineage>
</organism>
<dbReference type="RefSeq" id="WP_166398368.1">
    <property type="nucleotide sequence ID" value="NZ_CP045121.1"/>
</dbReference>
<evidence type="ECO:0000256" key="11">
    <source>
        <dbReference type="HAMAP-Rule" id="MF_00059"/>
    </source>
</evidence>
<dbReference type="FunFam" id="2.170.120.12:FF:000001">
    <property type="entry name" value="DNA-directed RNA polymerase subunit alpha"/>
    <property type="match status" value="1"/>
</dbReference>
<dbReference type="EC" id="2.7.7.6" evidence="2 11"/>
<evidence type="ECO:0000256" key="1">
    <source>
        <dbReference type="ARBA" id="ARBA00007123"/>
    </source>
</evidence>
<dbReference type="InterPro" id="IPR036643">
    <property type="entry name" value="RNApol_insert_sf"/>
</dbReference>
<dbReference type="SUPFAM" id="SSF47789">
    <property type="entry name" value="C-terminal domain of RNA polymerase alpha subunit"/>
    <property type="match status" value="1"/>
</dbReference>
<protein>
    <recommendedName>
        <fullName evidence="3 11">DNA-directed RNA polymerase subunit alpha</fullName>
        <shortName evidence="11">RNAP subunit alpha</shortName>
        <ecNumber evidence="2 11">2.7.7.6</ecNumber>
    </recommendedName>
    <alternativeName>
        <fullName evidence="9 11">RNA polymerase subunit alpha</fullName>
    </alternativeName>
    <alternativeName>
        <fullName evidence="8 11">Transcriptase subunit alpha</fullName>
    </alternativeName>
</protein>
<reference evidence="13 14" key="1">
    <citation type="submission" date="2019-10" db="EMBL/GenBank/DDBJ databases">
        <title>Rubrobacter sp nov SCSIO 52915 isolated from a deep-sea sediment in the South China Sea.</title>
        <authorList>
            <person name="Chen R.W."/>
        </authorList>
    </citation>
    <scope>NUCLEOTIDE SEQUENCE [LARGE SCALE GENOMIC DNA]</scope>
    <source>
        <strain evidence="13 14">SCSIO 52915</strain>
    </source>
</reference>
<dbReference type="Proteomes" id="UP000502706">
    <property type="component" value="Chromosome"/>
</dbReference>
<dbReference type="GO" id="GO:0046983">
    <property type="term" value="F:protein dimerization activity"/>
    <property type="evidence" value="ECO:0007669"/>
    <property type="project" value="InterPro"/>
</dbReference>
<dbReference type="CDD" id="cd06928">
    <property type="entry name" value="RNAP_alpha_NTD"/>
    <property type="match status" value="1"/>
</dbReference>
<dbReference type="NCBIfam" id="NF003513">
    <property type="entry name" value="PRK05182.1-2"/>
    <property type="match status" value="1"/>
</dbReference>
<dbReference type="GO" id="GO:0003899">
    <property type="term" value="F:DNA-directed RNA polymerase activity"/>
    <property type="evidence" value="ECO:0007669"/>
    <property type="project" value="UniProtKB-UniRule"/>
</dbReference>
<dbReference type="Pfam" id="PF01193">
    <property type="entry name" value="RNA_pol_L"/>
    <property type="match status" value="1"/>
</dbReference>
<keyword evidence="14" id="KW-1185">Reference proteome</keyword>
<dbReference type="InterPro" id="IPR036603">
    <property type="entry name" value="RBP11-like"/>
</dbReference>
<evidence type="ECO:0000313" key="14">
    <source>
        <dbReference type="Proteomes" id="UP000502706"/>
    </source>
</evidence>
<evidence type="ECO:0000313" key="13">
    <source>
        <dbReference type="EMBL" id="QIN80683.1"/>
    </source>
</evidence>